<evidence type="ECO:0000256" key="1">
    <source>
        <dbReference type="SAM" id="MobiDB-lite"/>
    </source>
</evidence>
<evidence type="ECO:0000313" key="3">
    <source>
        <dbReference type="Proteomes" id="UP000217199"/>
    </source>
</evidence>
<feature type="region of interest" description="Disordered" evidence="1">
    <location>
        <begin position="84"/>
        <end position="127"/>
    </location>
</feature>
<proteinExistence type="predicted"/>
<dbReference type="Proteomes" id="UP000217199">
    <property type="component" value="Unassembled WGS sequence"/>
</dbReference>
<name>A0A286UW88_9AGAM</name>
<sequence>MSTVTPTLIPRPPALPLLLPSLPTPYPTPLPPRPVAGAGINSRRDLRVEYEELSDEEQEVETLWKDHVRGRGFSHLRIIGRFLTRQEEKNDADSESDESGSAHTGEGDQMSTANEDQNVSDADASNEATALTTGRVVWIRQQEGDSGMRRLRSMMKMSSMGTERTKALLNNVFLRCTIT</sequence>
<feature type="compositionally biased region" description="Polar residues" evidence="1">
    <location>
        <begin position="109"/>
        <end position="120"/>
    </location>
</feature>
<protein>
    <submittedName>
        <fullName evidence="2">Sister chromatid cohesion</fullName>
    </submittedName>
</protein>
<evidence type="ECO:0000313" key="2">
    <source>
        <dbReference type="EMBL" id="PAV23870.1"/>
    </source>
</evidence>
<keyword evidence="3" id="KW-1185">Reference proteome</keyword>
<accession>A0A286UW88</accession>
<gene>
    <name evidence="2" type="ORF">PNOK_0093800</name>
</gene>
<organism evidence="2 3">
    <name type="scientific">Pyrrhoderma noxium</name>
    <dbReference type="NCBI Taxonomy" id="2282107"/>
    <lineage>
        <taxon>Eukaryota</taxon>
        <taxon>Fungi</taxon>
        <taxon>Dikarya</taxon>
        <taxon>Basidiomycota</taxon>
        <taxon>Agaricomycotina</taxon>
        <taxon>Agaricomycetes</taxon>
        <taxon>Hymenochaetales</taxon>
        <taxon>Hymenochaetaceae</taxon>
        <taxon>Pyrrhoderma</taxon>
    </lineage>
</organism>
<dbReference type="AlphaFoldDB" id="A0A286UW88"/>
<dbReference type="STRING" id="2282107.A0A286UW88"/>
<dbReference type="EMBL" id="NBII01000001">
    <property type="protein sequence ID" value="PAV23870.1"/>
    <property type="molecule type" value="Genomic_DNA"/>
</dbReference>
<dbReference type="InParanoid" id="A0A286UW88"/>
<reference evidence="2 3" key="1">
    <citation type="journal article" date="2017" name="Mol. Ecol.">
        <title>Comparative and population genomic landscape of Phellinus noxius: A hypervariable fungus causing root rot in trees.</title>
        <authorList>
            <person name="Chung C.L."/>
            <person name="Lee T.J."/>
            <person name="Akiba M."/>
            <person name="Lee H.H."/>
            <person name="Kuo T.H."/>
            <person name="Liu D."/>
            <person name="Ke H.M."/>
            <person name="Yokoi T."/>
            <person name="Roa M.B."/>
            <person name="Lu M.J."/>
            <person name="Chang Y.Y."/>
            <person name="Ann P.J."/>
            <person name="Tsai J.N."/>
            <person name="Chen C.Y."/>
            <person name="Tzean S.S."/>
            <person name="Ota Y."/>
            <person name="Hattori T."/>
            <person name="Sahashi N."/>
            <person name="Liou R.F."/>
            <person name="Kikuchi T."/>
            <person name="Tsai I.J."/>
        </authorList>
    </citation>
    <scope>NUCLEOTIDE SEQUENCE [LARGE SCALE GENOMIC DNA]</scope>
    <source>
        <strain evidence="2 3">FFPRI411160</strain>
    </source>
</reference>
<dbReference type="OrthoDB" id="3267661at2759"/>
<comment type="caution">
    <text evidence="2">The sequence shown here is derived from an EMBL/GenBank/DDBJ whole genome shotgun (WGS) entry which is preliminary data.</text>
</comment>